<evidence type="ECO:0000259" key="2">
    <source>
        <dbReference type="Pfam" id="PF07596"/>
    </source>
</evidence>
<name>A0A517Z769_9PLAN</name>
<dbReference type="Proteomes" id="UP000320496">
    <property type="component" value="Chromosome"/>
</dbReference>
<dbReference type="InterPro" id="IPR011453">
    <property type="entry name" value="DUF1559"/>
</dbReference>
<sequence>MRRMLQLLAGSGPRRRGFTLIELLVVIAIIAILIALLLPAVQQAREAARRTQCRNRLKQITLALHNYADTYAEHLVPYVIEDTERMNYMATYSGGQGTAQFWFGIVDYDEPNPELQLTFHEGPLAPYMEANYPAFQCPNFGPGQMDTVRFGRPATGFAFNGHNLSRSSGVEWLPPTWAAVPSTQPATRRLADVMQLTQTIAFADSAGVFCVDFTCADSELRENWILEPPSNDFPTVHFRHSDSANVAFLDGHVESRGRGWKAPAFGDIARMEKERLGYVGDNLTDPDLQDEWYDRF</sequence>
<organism evidence="3 4">
    <name type="scientific">Maioricimonas rarisocia</name>
    <dbReference type="NCBI Taxonomy" id="2528026"/>
    <lineage>
        <taxon>Bacteria</taxon>
        <taxon>Pseudomonadati</taxon>
        <taxon>Planctomycetota</taxon>
        <taxon>Planctomycetia</taxon>
        <taxon>Planctomycetales</taxon>
        <taxon>Planctomycetaceae</taxon>
        <taxon>Maioricimonas</taxon>
    </lineage>
</organism>
<evidence type="ECO:0000256" key="1">
    <source>
        <dbReference type="SAM" id="Phobius"/>
    </source>
</evidence>
<feature type="domain" description="DUF1559" evidence="2">
    <location>
        <begin position="42"/>
        <end position="73"/>
    </location>
</feature>
<keyword evidence="1" id="KW-1133">Transmembrane helix</keyword>
<dbReference type="Pfam" id="PF07963">
    <property type="entry name" value="N_methyl"/>
    <property type="match status" value="1"/>
</dbReference>
<dbReference type="KEGG" id="mri:Mal4_26160"/>
<keyword evidence="1" id="KW-0472">Membrane</keyword>
<reference evidence="3 4" key="1">
    <citation type="submission" date="2019-02" db="EMBL/GenBank/DDBJ databases">
        <title>Deep-cultivation of Planctomycetes and their phenomic and genomic characterization uncovers novel biology.</title>
        <authorList>
            <person name="Wiegand S."/>
            <person name="Jogler M."/>
            <person name="Boedeker C."/>
            <person name="Pinto D."/>
            <person name="Vollmers J."/>
            <person name="Rivas-Marin E."/>
            <person name="Kohn T."/>
            <person name="Peeters S.H."/>
            <person name="Heuer A."/>
            <person name="Rast P."/>
            <person name="Oberbeckmann S."/>
            <person name="Bunk B."/>
            <person name="Jeske O."/>
            <person name="Meyerdierks A."/>
            <person name="Storesund J.E."/>
            <person name="Kallscheuer N."/>
            <person name="Luecker S."/>
            <person name="Lage O.M."/>
            <person name="Pohl T."/>
            <person name="Merkel B.J."/>
            <person name="Hornburger P."/>
            <person name="Mueller R.-W."/>
            <person name="Bruemmer F."/>
            <person name="Labrenz M."/>
            <person name="Spormann A.M."/>
            <person name="Op den Camp H."/>
            <person name="Overmann J."/>
            <person name="Amann R."/>
            <person name="Jetten M.S.M."/>
            <person name="Mascher T."/>
            <person name="Medema M.H."/>
            <person name="Devos D.P."/>
            <person name="Kaster A.-K."/>
            <person name="Ovreas L."/>
            <person name="Rohde M."/>
            <person name="Galperin M.Y."/>
            <person name="Jogler C."/>
        </authorList>
    </citation>
    <scope>NUCLEOTIDE SEQUENCE [LARGE SCALE GENOMIC DNA]</scope>
    <source>
        <strain evidence="3 4">Mal4</strain>
    </source>
</reference>
<dbReference type="InterPro" id="IPR012902">
    <property type="entry name" value="N_methyl_site"/>
</dbReference>
<dbReference type="PANTHER" id="PTHR30093:SF2">
    <property type="entry name" value="TYPE II SECRETION SYSTEM PROTEIN H"/>
    <property type="match status" value="1"/>
</dbReference>
<accession>A0A517Z769</accession>
<evidence type="ECO:0000313" key="4">
    <source>
        <dbReference type="Proteomes" id="UP000320496"/>
    </source>
</evidence>
<dbReference type="SUPFAM" id="SSF54523">
    <property type="entry name" value="Pili subunits"/>
    <property type="match status" value="1"/>
</dbReference>
<gene>
    <name evidence="3" type="ORF">Mal4_26160</name>
</gene>
<dbReference type="RefSeq" id="WP_390621303.1">
    <property type="nucleotide sequence ID" value="NZ_CP036275.1"/>
</dbReference>
<dbReference type="EMBL" id="CP036275">
    <property type="protein sequence ID" value="QDU38289.1"/>
    <property type="molecule type" value="Genomic_DNA"/>
</dbReference>
<dbReference type="PROSITE" id="PS00409">
    <property type="entry name" value="PROKAR_NTER_METHYL"/>
    <property type="match status" value="1"/>
</dbReference>
<dbReference type="PANTHER" id="PTHR30093">
    <property type="entry name" value="GENERAL SECRETION PATHWAY PROTEIN G"/>
    <property type="match status" value="1"/>
</dbReference>
<protein>
    <submittedName>
        <fullName evidence="3">Putative major pilin subunit</fullName>
    </submittedName>
</protein>
<proteinExistence type="predicted"/>
<dbReference type="NCBIfam" id="TIGR02532">
    <property type="entry name" value="IV_pilin_GFxxxE"/>
    <property type="match status" value="1"/>
</dbReference>
<keyword evidence="4" id="KW-1185">Reference proteome</keyword>
<dbReference type="Gene3D" id="3.30.700.10">
    <property type="entry name" value="Glycoprotein, Type 4 Pilin"/>
    <property type="match status" value="1"/>
</dbReference>
<keyword evidence="1" id="KW-0812">Transmembrane</keyword>
<evidence type="ECO:0000313" key="3">
    <source>
        <dbReference type="EMBL" id="QDU38289.1"/>
    </source>
</evidence>
<dbReference type="InterPro" id="IPR045584">
    <property type="entry name" value="Pilin-like"/>
</dbReference>
<feature type="transmembrane region" description="Helical" evidence="1">
    <location>
        <begin position="20"/>
        <end position="41"/>
    </location>
</feature>
<dbReference type="Pfam" id="PF07596">
    <property type="entry name" value="SBP_bac_10"/>
    <property type="match status" value="1"/>
</dbReference>
<dbReference type="AlphaFoldDB" id="A0A517Z769"/>